<feature type="domain" description="HIG1" evidence="6">
    <location>
        <begin position="1"/>
        <end position="65"/>
    </location>
</feature>
<protein>
    <recommendedName>
        <fullName evidence="6">HIG1 domain-containing protein</fullName>
    </recommendedName>
</protein>
<accession>A0A380TJ72</accession>
<organism evidence="7">
    <name type="scientific">metagenome</name>
    <dbReference type="NCBI Taxonomy" id="256318"/>
    <lineage>
        <taxon>unclassified sequences</taxon>
        <taxon>metagenomes</taxon>
    </lineage>
</organism>
<evidence type="ECO:0000256" key="2">
    <source>
        <dbReference type="ARBA" id="ARBA00022692"/>
    </source>
</evidence>
<evidence type="ECO:0000256" key="4">
    <source>
        <dbReference type="ARBA" id="ARBA00023136"/>
    </source>
</evidence>
<dbReference type="AlphaFoldDB" id="A0A380TJ72"/>
<dbReference type="PROSITE" id="PS51503">
    <property type="entry name" value="HIG1"/>
    <property type="match status" value="1"/>
</dbReference>
<evidence type="ECO:0000313" key="7">
    <source>
        <dbReference type="EMBL" id="SUS08532.1"/>
    </source>
</evidence>
<name>A0A380TJ72_9ZZZZ</name>
<proteinExistence type="predicted"/>
<dbReference type="GO" id="GO:0005739">
    <property type="term" value="C:mitochondrion"/>
    <property type="evidence" value="ECO:0007669"/>
    <property type="project" value="UniProtKB-SubCell"/>
</dbReference>
<evidence type="ECO:0000259" key="6">
    <source>
        <dbReference type="PROSITE" id="PS51503"/>
    </source>
</evidence>
<evidence type="ECO:0000256" key="5">
    <source>
        <dbReference type="SAM" id="Phobius"/>
    </source>
</evidence>
<dbReference type="EMBL" id="UIDG01000626">
    <property type="protein sequence ID" value="SUS08532.1"/>
    <property type="molecule type" value="Genomic_DNA"/>
</dbReference>
<keyword evidence="2 5" id="KW-0812">Transmembrane</keyword>
<keyword evidence="4 5" id="KW-0472">Membrane</keyword>
<gene>
    <name evidence="7" type="ORF">DF3PB_720009</name>
</gene>
<keyword evidence="3 5" id="KW-1133">Transmembrane helix</keyword>
<dbReference type="Pfam" id="PF04588">
    <property type="entry name" value="HIG_1_N"/>
    <property type="match status" value="1"/>
</dbReference>
<comment type="subcellular location">
    <subcellularLocation>
        <location evidence="1">Mitochondrion</location>
    </subcellularLocation>
</comment>
<evidence type="ECO:0000256" key="1">
    <source>
        <dbReference type="ARBA" id="ARBA00004173"/>
    </source>
</evidence>
<dbReference type="InterPro" id="IPR007667">
    <property type="entry name" value="Hypoxia_induced_domain"/>
</dbReference>
<dbReference type="NCBIfam" id="NF033233">
    <property type="entry name" value="twin_helix"/>
    <property type="match status" value="1"/>
</dbReference>
<feature type="transmembrane region" description="Helical" evidence="5">
    <location>
        <begin position="7"/>
        <end position="30"/>
    </location>
</feature>
<reference evidence="7" key="1">
    <citation type="submission" date="2018-07" db="EMBL/GenBank/DDBJ databases">
        <authorList>
            <person name="Quirk P.G."/>
            <person name="Krulwich T.A."/>
        </authorList>
    </citation>
    <scope>NUCLEOTIDE SEQUENCE</scope>
</reference>
<sequence length="65" mass="6949">MDSILPYLLGAAMLATVVTLFVGVIGFAFGGKWSAAHANKLMSLRVALQAVAIVLFALIVLWQMK</sequence>
<evidence type="ECO:0000256" key="3">
    <source>
        <dbReference type="ARBA" id="ARBA00022989"/>
    </source>
</evidence>
<feature type="transmembrane region" description="Helical" evidence="5">
    <location>
        <begin position="42"/>
        <end position="62"/>
    </location>
</feature>